<evidence type="ECO:0000313" key="3">
    <source>
        <dbReference type="Proteomes" id="UP000326924"/>
    </source>
</evidence>
<comment type="caution">
    <text evidence="2">The sequence shown here is derived from an EMBL/GenBank/DDBJ whole genome shotgun (WGS) entry which is preliminary data.</text>
</comment>
<dbReference type="InParanoid" id="A0A5J5EJM4"/>
<protein>
    <submittedName>
        <fullName evidence="2">Uncharacterized protein</fullName>
    </submittedName>
</protein>
<reference evidence="2 3" key="1">
    <citation type="submission" date="2019-09" db="EMBL/GenBank/DDBJ databases">
        <title>Draft genome of the ectomycorrhizal ascomycete Sphaerosporella brunnea.</title>
        <authorList>
            <consortium name="DOE Joint Genome Institute"/>
            <person name="Benucci G.M."/>
            <person name="Marozzi G."/>
            <person name="Antonielli L."/>
            <person name="Sanchez S."/>
            <person name="Marco P."/>
            <person name="Wang X."/>
            <person name="Falini L.B."/>
            <person name="Barry K."/>
            <person name="Haridas S."/>
            <person name="Lipzen A."/>
            <person name="Labutti K."/>
            <person name="Grigoriev I.V."/>
            <person name="Murat C."/>
            <person name="Martin F."/>
            <person name="Albertini E."/>
            <person name="Donnini D."/>
            <person name="Bonito G."/>
        </authorList>
    </citation>
    <scope>NUCLEOTIDE SEQUENCE [LARGE SCALE GENOMIC DNA]</scope>
    <source>
        <strain evidence="2 3">Sb_GMNB300</strain>
    </source>
</reference>
<dbReference type="EMBL" id="VXIS01000266">
    <property type="protein sequence ID" value="KAA8895411.1"/>
    <property type="molecule type" value="Genomic_DNA"/>
</dbReference>
<evidence type="ECO:0000256" key="1">
    <source>
        <dbReference type="SAM" id="MobiDB-lite"/>
    </source>
</evidence>
<feature type="region of interest" description="Disordered" evidence="1">
    <location>
        <begin position="45"/>
        <end position="64"/>
    </location>
</feature>
<dbReference type="Proteomes" id="UP000326924">
    <property type="component" value="Unassembled WGS sequence"/>
</dbReference>
<name>A0A5J5EJM4_9PEZI</name>
<accession>A0A5J5EJM4</accession>
<evidence type="ECO:0000313" key="2">
    <source>
        <dbReference type="EMBL" id="KAA8895411.1"/>
    </source>
</evidence>
<gene>
    <name evidence="2" type="ORF">FN846DRAFT_894183</name>
</gene>
<keyword evidence="3" id="KW-1185">Reference proteome</keyword>
<dbReference type="AlphaFoldDB" id="A0A5J5EJM4"/>
<sequence length="137" mass="15272">MLSNCIDVIPKKRNCRLKQSSSVVLLLKCRLNHKTVDDWELCGLEDQPAQPEDPAASTRDALTPSQDARQALGYGIETQEEEDFDWGSDLSDITENLTVFDILLVCRLAHREANGCSSFRSSFTGSTQLDEPPPSSW</sequence>
<proteinExistence type="predicted"/>
<organism evidence="2 3">
    <name type="scientific">Sphaerosporella brunnea</name>
    <dbReference type="NCBI Taxonomy" id="1250544"/>
    <lineage>
        <taxon>Eukaryota</taxon>
        <taxon>Fungi</taxon>
        <taxon>Dikarya</taxon>
        <taxon>Ascomycota</taxon>
        <taxon>Pezizomycotina</taxon>
        <taxon>Pezizomycetes</taxon>
        <taxon>Pezizales</taxon>
        <taxon>Pyronemataceae</taxon>
        <taxon>Sphaerosporella</taxon>
    </lineage>
</organism>